<reference evidence="2 3" key="1">
    <citation type="submission" date="2019-04" db="EMBL/GenBank/DDBJ databases">
        <title>Chromosome genome assembly for Takifugu flavidus.</title>
        <authorList>
            <person name="Xiao S."/>
        </authorList>
    </citation>
    <scope>NUCLEOTIDE SEQUENCE [LARGE SCALE GENOMIC DNA]</scope>
    <source>
        <strain evidence="2">HTHZ2018</strain>
        <tissue evidence="2">Muscle</tissue>
    </source>
</reference>
<protein>
    <submittedName>
        <fullName evidence="2">Uncharacterized protein</fullName>
    </submittedName>
</protein>
<dbReference type="EMBL" id="RHFK02000002">
    <property type="protein sequence ID" value="TWW80016.1"/>
    <property type="molecule type" value="Genomic_DNA"/>
</dbReference>
<evidence type="ECO:0000256" key="1">
    <source>
        <dbReference type="SAM" id="Phobius"/>
    </source>
</evidence>
<dbReference type="Proteomes" id="UP000324091">
    <property type="component" value="Chromosome 10"/>
</dbReference>
<accession>A0A5C6PM61</accession>
<feature type="transmembrane region" description="Helical" evidence="1">
    <location>
        <begin position="42"/>
        <end position="62"/>
    </location>
</feature>
<dbReference type="AlphaFoldDB" id="A0A5C6PM61"/>
<keyword evidence="1" id="KW-0812">Transmembrane</keyword>
<keyword evidence="3" id="KW-1185">Reference proteome</keyword>
<feature type="transmembrane region" description="Helical" evidence="1">
    <location>
        <begin position="90"/>
        <end position="113"/>
    </location>
</feature>
<proteinExistence type="predicted"/>
<comment type="caution">
    <text evidence="2">The sequence shown here is derived from an EMBL/GenBank/DDBJ whole genome shotgun (WGS) entry which is preliminary data.</text>
</comment>
<sequence length="141" mass="15525">MNSSMIGEWRTAGLQLGHVLTVHCERNHVYPVWTVPFKLPEVGFTVFMNVVGAVILIVLYSIDLKNASLLWMCKDSLGVSYNDGCRNLALLVQSLVTSMDTTLMVLAALLLVARLRFAVLGIRALSTAGEEMQVKMLSSHC</sequence>
<evidence type="ECO:0000313" key="3">
    <source>
        <dbReference type="Proteomes" id="UP000324091"/>
    </source>
</evidence>
<keyword evidence="1" id="KW-1133">Transmembrane helix</keyword>
<name>A0A5C6PM61_9TELE</name>
<evidence type="ECO:0000313" key="2">
    <source>
        <dbReference type="EMBL" id="TWW80016.1"/>
    </source>
</evidence>
<organism evidence="2 3">
    <name type="scientific">Takifugu flavidus</name>
    <name type="common">sansaifugu</name>
    <dbReference type="NCBI Taxonomy" id="433684"/>
    <lineage>
        <taxon>Eukaryota</taxon>
        <taxon>Metazoa</taxon>
        <taxon>Chordata</taxon>
        <taxon>Craniata</taxon>
        <taxon>Vertebrata</taxon>
        <taxon>Euteleostomi</taxon>
        <taxon>Actinopterygii</taxon>
        <taxon>Neopterygii</taxon>
        <taxon>Teleostei</taxon>
        <taxon>Neoteleostei</taxon>
        <taxon>Acanthomorphata</taxon>
        <taxon>Eupercaria</taxon>
        <taxon>Tetraodontiformes</taxon>
        <taxon>Tetradontoidea</taxon>
        <taxon>Tetraodontidae</taxon>
        <taxon>Takifugu</taxon>
    </lineage>
</organism>
<keyword evidence="1" id="KW-0472">Membrane</keyword>
<gene>
    <name evidence="2" type="ORF">D4764_10G0010460</name>
</gene>